<evidence type="ECO:0000313" key="9">
    <source>
        <dbReference type="Proteomes" id="UP001596030"/>
    </source>
</evidence>
<accession>A0ABV9D1S5</accession>
<dbReference type="PANTHER" id="PTHR42804">
    <property type="entry name" value="ALDEHYDE DEHYDROGENASE"/>
    <property type="match status" value="1"/>
</dbReference>
<evidence type="ECO:0000256" key="4">
    <source>
        <dbReference type="ARBA" id="ARBA00049194"/>
    </source>
</evidence>
<dbReference type="PROSITE" id="PS00687">
    <property type="entry name" value="ALDEHYDE_DEHYDR_GLU"/>
    <property type="match status" value="1"/>
</dbReference>
<name>A0ABV9D1S5_9GAMM</name>
<dbReference type="InterPro" id="IPR016162">
    <property type="entry name" value="Ald_DH_N"/>
</dbReference>
<dbReference type="RefSeq" id="WP_246973195.1">
    <property type="nucleotide sequence ID" value="NZ_JAKGAN010000005.1"/>
</dbReference>
<evidence type="ECO:0000256" key="5">
    <source>
        <dbReference type="PROSITE-ProRule" id="PRU10007"/>
    </source>
</evidence>
<evidence type="ECO:0000256" key="2">
    <source>
        <dbReference type="ARBA" id="ARBA00023002"/>
    </source>
</evidence>
<feature type="domain" description="Aldehyde dehydrogenase" evidence="7">
    <location>
        <begin position="13"/>
        <end position="477"/>
    </location>
</feature>
<organism evidence="8 9">
    <name type="scientific">Chromohalobacter sarecensis</name>
    <dbReference type="NCBI Taxonomy" id="245294"/>
    <lineage>
        <taxon>Bacteria</taxon>
        <taxon>Pseudomonadati</taxon>
        <taxon>Pseudomonadota</taxon>
        <taxon>Gammaproteobacteria</taxon>
        <taxon>Oceanospirillales</taxon>
        <taxon>Halomonadaceae</taxon>
        <taxon>Chromohalobacter</taxon>
    </lineage>
</organism>
<dbReference type="InterPro" id="IPR016161">
    <property type="entry name" value="Ald_DH/histidinol_DH"/>
</dbReference>
<dbReference type="PANTHER" id="PTHR42804:SF1">
    <property type="entry name" value="ALDEHYDE DEHYDROGENASE-RELATED"/>
    <property type="match status" value="1"/>
</dbReference>
<comment type="similarity">
    <text evidence="1 6">Belongs to the aldehyde dehydrogenase family.</text>
</comment>
<evidence type="ECO:0000256" key="3">
    <source>
        <dbReference type="ARBA" id="ARBA00024226"/>
    </source>
</evidence>
<dbReference type="InterPro" id="IPR016163">
    <property type="entry name" value="Ald_DH_C"/>
</dbReference>
<dbReference type="EC" id="1.2.1.3" evidence="3"/>
<protein>
    <recommendedName>
        <fullName evidence="3">aldehyde dehydrogenase (NAD(+))</fullName>
        <ecNumber evidence="3">1.2.1.3</ecNumber>
    </recommendedName>
</protein>
<dbReference type="InterPro" id="IPR029510">
    <property type="entry name" value="Ald_DH_CS_GLU"/>
</dbReference>
<evidence type="ECO:0000256" key="1">
    <source>
        <dbReference type="ARBA" id="ARBA00009986"/>
    </source>
</evidence>
<dbReference type="InterPro" id="IPR016160">
    <property type="entry name" value="Ald_DH_CS_CYS"/>
</dbReference>
<proteinExistence type="inferred from homology"/>
<dbReference type="InterPro" id="IPR015590">
    <property type="entry name" value="Aldehyde_DH_dom"/>
</dbReference>
<keyword evidence="2 6" id="KW-0560">Oxidoreductase</keyword>
<gene>
    <name evidence="8" type="ORF">ACFO0U_09285</name>
</gene>
<comment type="caution">
    <text evidence="8">The sequence shown here is derived from an EMBL/GenBank/DDBJ whole genome shotgun (WGS) entry which is preliminary data.</text>
</comment>
<dbReference type="Pfam" id="PF00171">
    <property type="entry name" value="Aldedh"/>
    <property type="match status" value="1"/>
</dbReference>
<evidence type="ECO:0000313" key="8">
    <source>
        <dbReference type="EMBL" id="MFC4538963.1"/>
    </source>
</evidence>
<evidence type="ECO:0000259" key="7">
    <source>
        <dbReference type="Pfam" id="PF00171"/>
    </source>
</evidence>
<dbReference type="Proteomes" id="UP001596030">
    <property type="component" value="Unassembled WGS sequence"/>
</dbReference>
<dbReference type="Gene3D" id="3.40.309.10">
    <property type="entry name" value="Aldehyde Dehydrogenase, Chain A, domain 2"/>
    <property type="match status" value="1"/>
</dbReference>
<dbReference type="Gene3D" id="3.40.605.10">
    <property type="entry name" value="Aldehyde Dehydrogenase, Chain A, domain 1"/>
    <property type="match status" value="1"/>
</dbReference>
<comment type="catalytic activity">
    <reaction evidence="4">
        <text>an aldehyde + NAD(+) + H2O = a carboxylate + NADH + 2 H(+)</text>
        <dbReference type="Rhea" id="RHEA:16185"/>
        <dbReference type="ChEBI" id="CHEBI:15377"/>
        <dbReference type="ChEBI" id="CHEBI:15378"/>
        <dbReference type="ChEBI" id="CHEBI:17478"/>
        <dbReference type="ChEBI" id="CHEBI:29067"/>
        <dbReference type="ChEBI" id="CHEBI:57540"/>
        <dbReference type="ChEBI" id="CHEBI:57945"/>
        <dbReference type="EC" id="1.2.1.3"/>
    </reaction>
</comment>
<dbReference type="EMBL" id="JBHSEU010000016">
    <property type="protein sequence ID" value="MFC4538963.1"/>
    <property type="molecule type" value="Genomic_DNA"/>
</dbReference>
<evidence type="ECO:0000256" key="6">
    <source>
        <dbReference type="RuleBase" id="RU003345"/>
    </source>
</evidence>
<keyword evidence="9" id="KW-1185">Reference proteome</keyword>
<sequence>MRDICQQFIDGHWRSSYGGRCLDVIDPYRETVIAKLTAGDARDVDASVRAARQALPAWRRLSGEARGQYLEGLADGLADQHTALCRTISLNGGKPLAESQLDVDDAIACYRYYAHLARQLDACQGEPSAQSVAGVEVRRYFDPVGVVGLITPWNFPLVTAAWKIAPALAAGCTVVFKPSEVVPVPEQAIADIAQTIDLPPGVLNLINGDGPSIGEALTQHTGVDKISFTGSNPTGESVMRAAATGVRNVSLELGGKSPIIVTEDADIAQAAYLVMNGIFANAGQICSATSRLLVHQAIAEDLYAALSQHIDALVMGDPLDEATTLGPLVSDKQRDAVSRYLAFAKDEGLIPVREASHREVPRQGFFVAPTVFRDVPVESRLWQEEIFGPVLCARQFASDDEAIAIANDSDFGLAASIVSGSHEKAADIARQLSAGSIWTNMDQLAPPQAAWGGGKKSGIGRELGPEGLSAYQELKQVMAPSR</sequence>
<dbReference type="PROSITE" id="PS00070">
    <property type="entry name" value="ALDEHYDE_DEHYDR_CYS"/>
    <property type="match status" value="1"/>
</dbReference>
<reference evidence="9" key="1">
    <citation type="journal article" date="2019" name="Int. J. Syst. Evol. Microbiol.">
        <title>The Global Catalogue of Microorganisms (GCM) 10K type strain sequencing project: providing services to taxonomists for standard genome sequencing and annotation.</title>
        <authorList>
            <consortium name="The Broad Institute Genomics Platform"/>
            <consortium name="The Broad Institute Genome Sequencing Center for Infectious Disease"/>
            <person name="Wu L."/>
            <person name="Ma J."/>
        </authorList>
    </citation>
    <scope>NUCLEOTIDE SEQUENCE [LARGE SCALE GENOMIC DNA]</scope>
    <source>
        <strain evidence="9">CGMCC 1.12121</strain>
    </source>
</reference>
<dbReference type="SUPFAM" id="SSF53720">
    <property type="entry name" value="ALDH-like"/>
    <property type="match status" value="1"/>
</dbReference>
<feature type="active site" evidence="5">
    <location>
        <position position="252"/>
    </location>
</feature>